<dbReference type="SUPFAM" id="SSF52833">
    <property type="entry name" value="Thioredoxin-like"/>
    <property type="match status" value="2"/>
</dbReference>
<feature type="signal peptide" evidence="2">
    <location>
        <begin position="1"/>
        <end position="24"/>
    </location>
</feature>
<accession>A0A9W7DYF3</accession>
<dbReference type="InterPro" id="IPR036249">
    <property type="entry name" value="Thioredoxin-like_sf"/>
</dbReference>
<keyword evidence="2" id="KW-0732">Signal</keyword>
<reference evidence="5" key="1">
    <citation type="journal article" date="2023" name="Commun. Biol.">
        <title>Genome analysis of Parmales, the sister group of diatoms, reveals the evolutionary specialization of diatoms from phago-mixotrophs to photoautotrophs.</title>
        <authorList>
            <person name="Ban H."/>
            <person name="Sato S."/>
            <person name="Yoshikawa S."/>
            <person name="Yamada K."/>
            <person name="Nakamura Y."/>
            <person name="Ichinomiya M."/>
            <person name="Sato N."/>
            <person name="Blanc-Mathieu R."/>
            <person name="Endo H."/>
            <person name="Kuwata A."/>
            <person name="Ogata H."/>
        </authorList>
    </citation>
    <scope>NUCLEOTIDE SEQUENCE [LARGE SCALE GENOMIC DNA]</scope>
    <source>
        <strain evidence="5">NIES 3701</strain>
    </source>
</reference>
<dbReference type="Pfam" id="PF00085">
    <property type="entry name" value="Thioredoxin"/>
    <property type="match status" value="1"/>
</dbReference>
<evidence type="ECO:0000259" key="3">
    <source>
        <dbReference type="PROSITE" id="PS51352"/>
    </source>
</evidence>
<feature type="chain" id="PRO_5040761336" description="Thioredoxin domain-containing protein" evidence="2">
    <location>
        <begin position="25"/>
        <end position="580"/>
    </location>
</feature>
<dbReference type="PROSITE" id="PS51352">
    <property type="entry name" value="THIOREDOXIN_2"/>
    <property type="match status" value="1"/>
</dbReference>
<protein>
    <recommendedName>
        <fullName evidence="3">Thioredoxin domain-containing protein</fullName>
    </recommendedName>
</protein>
<dbReference type="PANTHER" id="PTHR18929">
    <property type="entry name" value="PROTEIN DISULFIDE ISOMERASE"/>
    <property type="match status" value="1"/>
</dbReference>
<dbReference type="OrthoDB" id="427280at2759"/>
<dbReference type="InterPro" id="IPR013766">
    <property type="entry name" value="Thioredoxin_domain"/>
</dbReference>
<dbReference type="Gene3D" id="3.40.30.10">
    <property type="entry name" value="Glutaredoxin"/>
    <property type="match status" value="2"/>
</dbReference>
<evidence type="ECO:0000313" key="5">
    <source>
        <dbReference type="Proteomes" id="UP001165085"/>
    </source>
</evidence>
<organism evidence="4 5">
    <name type="scientific">Triparma strigata</name>
    <dbReference type="NCBI Taxonomy" id="1606541"/>
    <lineage>
        <taxon>Eukaryota</taxon>
        <taxon>Sar</taxon>
        <taxon>Stramenopiles</taxon>
        <taxon>Ochrophyta</taxon>
        <taxon>Bolidophyceae</taxon>
        <taxon>Parmales</taxon>
        <taxon>Triparmaceae</taxon>
        <taxon>Triparma</taxon>
    </lineage>
</organism>
<dbReference type="GO" id="GO:0006457">
    <property type="term" value="P:protein folding"/>
    <property type="evidence" value="ECO:0007669"/>
    <property type="project" value="TreeGrafter"/>
</dbReference>
<dbReference type="Proteomes" id="UP001165085">
    <property type="component" value="Unassembled WGS sequence"/>
</dbReference>
<keyword evidence="5" id="KW-1185">Reference proteome</keyword>
<feature type="domain" description="Thioredoxin" evidence="3">
    <location>
        <begin position="13"/>
        <end position="145"/>
    </location>
</feature>
<name>A0A9W7DYF3_9STRA</name>
<dbReference type="GO" id="GO:0003756">
    <property type="term" value="F:protein disulfide isomerase activity"/>
    <property type="evidence" value="ECO:0007669"/>
    <property type="project" value="TreeGrafter"/>
</dbReference>
<dbReference type="EMBL" id="BRXY01000032">
    <property type="protein sequence ID" value="GMH55243.1"/>
    <property type="molecule type" value="Genomic_DNA"/>
</dbReference>
<gene>
    <name evidence="4" type="ORF">TrST_g2877</name>
</gene>
<dbReference type="AlphaFoldDB" id="A0A9W7DYF3"/>
<comment type="caution">
    <text evidence="4">The sequence shown here is derived from an EMBL/GenBank/DDBJ whole genome shotgun (WGS) entry which is preliminary data.</text>
</comment>
<dbReference type="GO" id="GO:0034976">
    <property type="term" value="P:response to endoplasmic reticulum stress"/>
    <property type="evidence" value="ECO:0007669"/>
    <property type="project" value="TreeGrafter"/>
</dbReference>
<evidence type="ECO:0000256" key="2">
    <source>
        <dbReference type="SAM" id="SignalP"/>
    </source>
</evidence>
<dbReference type="InterPro" id="IPR017937">
    <property type="entry name" value="Thioredoxin_CS"/>
</dbReference>
<dbReference type="PROSITE" id="PS00194">
    <property type="entry name" value="THIOREDOXIN_1"/>
    <property type="match status" value="1"/>
</dbReference>
<evidence type="ECO:0000313" key="4">
    <source>
        <dbReference type="EMBL" id="GMH55243.1"/>
    </source>
</evidence>
<evidence type="ECO:0000256" key="1">
    <source>
        <dbReference type="ARBA" id="ARBA00006347"/>
    </source>
</evidence>
<dbReference type="GO" id="GO:0005783">
    <property type="term" value="C:endoplasmic reticulum"/>
    <property type="evidence" value="ECO:0007669"/>
    <property type="project" value="TreeGrafter"/>
</dbReference>
<sequence length="580" mass="66020">MNNFLGVLLVSAILLGLSASSVSAENSYIYLSDSNFTKVSSSSSSPLFVFFYAPWCGHCAKFHPVFVEFSASYSSGDAEEDKVTFVKVDAEHRESAALAKMYNIVSYPTILYFPPHSTPSTVPTSFSYPSKSPESLSLFIDQSRVGPKFIPLSSEEPYASAATFERSRLVITLKSENKKTIKKVEKLIAGVQADEIVKYMSPNFFHAKTAAVDVGPDCSECIEIWNKDTAKKTVKLMSEFDSKGAEDVFKTILVAAAKPYVTYTQGFFSRCQVSSVIKKFAVMFEKQFKITDEFKELDFGTDVVPVWVDPVEYREVAEMYKVIEEKAEGEAQWKAMPEVLLIDVSGKRGSQVTKVVGGPVDSSQLNEVVHSCLVEESENCTAKPRARSDKARKSYSQEKPIQRIVGKTIKRNILTSTKDQFVFFYNEGDPEWKAMREQYASIAARFQVEETLEFLEIDLAKNDIPLKFVEILSTPVLYFFPANDKTKPIYFGSRGSQFNNEEILQWLRKVVTLPFRGSFDSQYYVGFVGRTKHQMKIYKESSSFKDWWKQFWEKKLTVLERMELEEKEKEKEKEKETEEL</sequence>
<comment type="similarity">
    <text evidence="1">Belongs to the protein disulfide isomerase family.</text>
</comment>
<proteinExistence type="inferred from homology"/>